<evidence type="ECO:0000313" key="2">
    <source>
        <dbReference type="Proteomes" id="UP000003423"/>
    </source>
</evidence>
<reference evidence="1 2" key="1">
    <citation type="journal article" date="2012" name="J. Bacteriol.">
        <title>Genome sequence of "Candidatus Nitrosopumilus salaria" BD31, an ammonia-oxidizing archaeon from the San Francisco Bay estuary.</title>
        <authorList>
            <person name="Mosier A.C."/>
            <person name="Allen E.E."/>
            <person name="Kim M."/>
            <person name="Ferriera S."/>
            <person name="Francis C.A."/>
        </authorList>
    </citation>
    <scope>NUCLEOTIDE SEQUENCE [LARGE SCALE GENOMIC DNA]</scope>
    <source>
        <strain evidence="1 2">BD31</strain>
    </source>
</reference>
<accession>I3D5C0</accession>
<organism evidence="1 2">
    <name type="scientific">Candidatus Nitrosopumilus salarius BD31</name>
    <dbReference type="NCBI Taxonomy" id="859350"/>
    <lineage>
        <taxon>Archaea</taxon>
        <taxon>Nitrososphaerota</taxon>
        <taxon>Nitrososphaeria</taxon>
        <taxon>Nitrosopumilales</taxon>
        <taxon>Nitrosopumilaceae</taxon>
        <taxon>Nitrosopumilus</taxon>
    </lineage>
</organism>
<dbReference type="OrthoDB" id="386703at2157"/>
<sequence>MKILVPSPVTPDKNSVRIVYVSEIMKQVKKKIDLDFFWFIYQPDRINSSTHQDFKILDIHDFNNALDCLMDIKPDCVMIGPNFEPIQYAFSISCKKLKIPLIVFYYFGYEFEKFQSIRGPKKIISTLRNIFSNSIPTDSDKQKSFLRRLNFILYKIKFLSKTRKTVGQKN</sequence>
<dbReference type="Proteomes" id="UP000003423">
    <property type="component" value="Unassembled WGS sequence"/>
</dbReference>
<dbReference type="PATRIC" id="fig|859350.6.peg.133"/>
<dbReference type="AlphaFoldDB" id="I3D5C0"/>
<protein>
    <submittedName>
        <fullName evidence="1">Uncharacterized protein</fullName>
    </submittedName>
</protein>
<gene>
    <name evidence="1" type="ORF">BD31_I0475</name>
</gene>
<dbReference type="EMBL" id="AEXL02000016">
    <property type="protein sequence ID" value="EIJ66913.1"/>
    <property type="molecule type" value="Genomic_DNA"/>
</dbReference>
<name>I3D5C0_9ARCH</name>
<evidence type="ECO:0000313" key="1">
    <source>
        <dbReference type="EMBL" id="EIJ66913.1"/>
    </source>
</evidence>
<comment type="caution">
    <text evidence="1">The sequence shown here is derived from an EMBL/GenBank/DDBJ whole genome shotgun (WGS) entry which is preliminary data.</text>
</comment>
<dbReference type="RefSeq" id="WP_008296863.1">
    <property type="nucleotide sequence ID" value="NZ_AEXL02000016.1"/>
</dbReference>
<proteinExistence type="predicted"/>
<keyword evidence="2" id="KW-1185">Reference proteome</keyword>